<dbReference type="RefSeq" id="WP_237246320.1">
    <property type="nucleotide sequence ID" value="NZ_AP023423.1"/>
</dbReference>
<reference evidence="1 2" key="1">
    <citation type="journal article" date="2022" name="Int. J. Syst. Evol. Microbiol.">
        <title>&lt;i&gt;Sideroxyarcus emersonii&lt;/i&gt; gen. nov. sp. nov., a neutrophilic, microaerobic iron- and thiosulfate-oxidizing bacterium isolated from iron-rich wetland sediment.</title>
        <authorList>
            <person name="Kato S."/>
            <person name="Itoh T."/>
            <person name="Iino T."/>
            <person name="Ohkuma M."/>
        </authorList>
    </citation>
    <scope>NUCLEOTIDE SEQUENCE [LARGE SCALE GENOMIC DNA]</scope>
    <source>
        <strain evidence="1 2">MIZ01</strain>
    </source>
</reference>
<dbReference type="CDD" id="cd20169">
    <property type="entry name" value="Peptidase_M90_mtfA"/>
    <property type="match status" value="1"/>
</dbReference>
<proteinExistence type="predicted"/>
<dbReference type="KEGG" id="seme:MIZ01_1548"/>
<dbReference type="InterPro" id="IPR024079">
    <property type="entry name" value="MetalloPept_cat_dom_sf"/>
</dbReference>
<dbReference type="Proteomes" id="UP001320326">
    <property type="component" value="Chromosome"/>
</dbReference>
<keyword evidence="2" id="KW-1185">Reference proteome</keyword>
<dbReference type="GO" id="GO:0004177">
    <property type="term" value="F:aminopeptidase activity"/>
    <property type="evidence" value="ECO:0007669"/>
    <property type="project" value="TreeGrafter"/>
</dbReference>
<gene>
    <name evidence="1" type="ORF">MIZ01_1548</name>
</gene>
<dbReference type="Gene3D" id="1.10.472.150">
    <property type="entry name" value="Glucose-regulated metallo-peptidase M90, N-terminal domain"/>
    <property type="match status" value="1"/>
</dbReference>
<dbReference type="InterPro" id="IPR042252">
    <property type="entry name" value="MtfA_N"/>
</dbReference>
<dbReference type="Pfam" id="PF06167">
    <property type="entry name" value="Peptidase_M90"/>
    <property type="match status" value="1"/>
</dbReference>
<dbReference type="EMBL" id="AP023423">
    <property type="protein sequence ID" value="BCK87755.1"/>
    <property type="molecule type" value="Genomic_DNA"/>
</dbReference>
<evidence type="ECO:0000313" key="2">
    <source>
        <dbReference type="Proteomes" id="UP001320326"/>
    </source>
</evidence>
<dbReference type="GO" id="GO:0005829">
    <property type="term" value="C:cytosol"/>
    <property type="evidence" value="ECO:0007669"/>
    <property type="project" value="TreeGrafter"/>
</dbReference>
<name>A0AAN1XA54_9PROT</name>
<protein>
    <submittedName>
        <fullName evidence="1">Protein MtfA</fullName>
    </submittedName>
</protein>
<dbReference type="SUPFAM" id="SSF55486">
    <property type="entry name" value="Metalloproteases ('zincins'), catalytic domain"/>
    <property type="match status" value="1"/>
</dbReference>
<dbReference type="InterPro" id="IPR010384">
    <property type="entry name" value="MtfA_fam"/>
</dbReference>
<dbReference type="GO" id="GO:0008237">
    <property type="term" value="F:metallopeptidase activity"/>
    <property type="evidence" value="ECO:0007669"/>
    <property type="project" value="InterPro"/>
</dbReference>
<sequence>MRLRDAKNIPLALLSSLFSSGKGEHALDEATWQAVMGLPLFDGLEVAERARLRELAMQLLADKAFSGAGGIEVDDGMATAIAAFAALPVLNIGYDWYEGWREIVVYPGEFIYDGEQMDEAGVVHHVRHVRSGEAMQGGPMVLSWEDVEHSGQGEGFNVVIHEFAHKLDMKNGDANGRPPLHSGIDPAEWAREFQTAYDDLCHRVDDGEDTVIDPYATESPAEFFAVLTEYFFEASDLLKLEYPAVYGLLARFYRQDPLARLSQGTGL</sequence>
<dbReference type="PANTHER" id="PTHR30164">
    <property type="entry name" value="MTFA PEPTIDASE"/>
    <property type="match status" value="1"/>
</dbReference>
<dbReference type="PANTHER" id="PTHR30164:SF2">
    <property type="entry name" value="PROTEIN MTFA"/>
    <property type="match status" value="1"/>
</dbReference>
<evidence type="ECO:0000313" key="1">
    <source>
        <dbReference type="EMBL" id="BCK87755.1"/>
    </source>
</evidence>
<organism evidence="1 2">
    <name type="scientific">Sideroxyarcus emersonii</name>
    <dbReference type="NCBI Taxonomy" id="2764705"/>
    <lineage>
        <taxon>Bacteria</taxon>
        <taxon>Pseudomonadati</taxon>
        <taxon>Pseudomonadota</taxon>
        <taxon>Betaproteobacteria</taxon>
        <taxon>Nitrosomonadales</taxon>
        <taxon>Gallionellaceae</taxon>
        <taxon>Sideroxyarcus</taxon>
    </lineage>
</organism>
<dbReference type="AlphaFoldDB" id="A0AAN1XA54"/>
<dbReference type="FunFam" id="3.40.390.10:FF:000012">
    <property type="entry name" value="Protein MtfA"/>
    <property type="match status" value="1"/>
</dbReference>
<accession>A0AAN1XA54</accession>
<dbReference type="Gene3D" id="3.40.390.10">
    <property type="entry name" value="Collagenase (Catalytic Domain)"/>
    <property type="match status" value="1"/>
</dbReference>